<name>A0A1W1UAK2_9DEIO</name>
<dbReference type="EMBL" id="FWWU01000002">
    <property type="protein sequence ID" value="SMB78072.1"/>
    <property type="molecule type" value="Genomic_DNA"/>
</dbReference>
<evidence type="ECO:0000313" key="1">
    <source>
        <dbReference type="EMBL" id="SMB78072.1"/>
    </source>
</evidence>
<dbReference type="AlphaFoldDB" id="A0A1W1UAK2"/>
<dbReference type="Proteomes" id="UP000192582">
    <property type="component" value="Unassembled WGS sequence"/>
</dbReference>
<keyword evidence="2" id="KW-1185">Reference proteome</keyword>
<gene>
    <name evidence="1" type="ORF">SAMN00790413_06479</name>
</gene>
<reference evidence="1 2" key="1">
    <citation type="submission" date="2017-04" db="EMBL/GenBank/DDBJ databases">
        <authorList>
            <person name="Afonso C.L."/>
            <person name="Miller P.J."/>
            <person name="Scott M.A."/>
            <person name="Spackman E."/>
            <person name="Goraichik I."/>
            <person name="Dimitrov K.M."/>
            <person name="Suarez D.L."/>
            <person name="Swayne D.E."/>
        </authorList>
    </citation>
    <scope>NUCLEOTIDE SEQUENCE [LARGE SCALE GENOMIC DNA]</scope>
    <source>
        <strain evidence="1 2">KR-140</strain>
    </source>
</reference>
<proteinExistence type="predicted"/>
<organism evidence="1 2">
    <name type="scientific">Deinococcus hopiensis KR-140</name>
    <dbReference type="NCBI Taxonomy" id="695939"/>
    <lineage>
        <taxon>Bacteria</taxon>
        <taxon>Thermotogati</taxon>
        <taxon>Deinococcota</taxon>
        <taxon>Deinococci</taxon>
        <taxon>Deinococcales</taxon>
        <taxon>Deinococcaceae</taxon>
        <taxon>Deinococcus</taxon>
    </lineage>
</organism>
<accession>A0A1W1UAK2</accession>
<evidence type="ECO:0000313" key="2">
    <source>
        <dbReference type="Proteomes" id="UP000192582"/>
    </source>
</evidence>
<sequence>MKNRIFSPQLLGSLAALVVFSISYLLREFYIPRYINKAATNTIMLCSKEKYISITRAQYTCGKTIDSMGIKLATVDVFNDGSNAFYIVSTEDISTIYWKQRNSTFVLNDIIK</sequence>
<protein>
    <submittedName>
        <fullName evidence="1">Uncharacterized protein</fullName>
    </submittedName>
</protein>